<keyword evidence="1" id="KW-0863">Zinc-finger</keyword>
<dbReference type="PANTHER" id="PTHR47592:SF27">
    <property type="entry name" value="OS08G0421700 PROTEIN"/>
    <property type="match status" value="1"/>
</dbReference>
<evidence type="ECO:0000313" key="4">
    <source>
        <dbReference type="EMBL" id="KMQ84445.1"/>
    </source>
</evidence>
<dbReference type="Pfam" id="PF00098">
    <property type="entry name" value="zf-CCHC"/>
    <property type="match status" value="1"/>
</dbReference>
<dbReference type="OrthoDB" id="7554908at2759"/>
<dbReference type="InterPro" id="IPR001878">
    <property type="entry name" value="Znf_CCHC"/>
</dbReference>
<proteinExistence type="predicted"/>
<dbReference type="SMART" id="SM00343">
    <property type="entry name" value="ZnF_C2HC"/>
    <property type="match status" value="1"/>
</dbReference>
<feature type="region of interest" description="Disordered" evidence="2">
    <location>
        <begin position="83"/>
        <end position="123"/>
    </location>
</feature>
<dbReference type="Pfam" id="PF14223">
    <property type="entry name" value="Retrotran_gag_2"/>
    <property type="match status" value="1"/>
</dbReference>
<feature type="compositionally biased region" description="Basic and acidic residues" evidence="2">
    <location>
        <begin position="83"/>
        <end position="95"/>
    </location>
</feature>
<feature type="compositionally biased region" description="Basic and acidic residues" evidence="2">
    <location>
        <begin position="111"/>
        <end position="123"/>
    </location>
</feature>
<accession>A0A0J7MVD8</accession>
<dbReference type="Gene3D" id="4.10.60.10">
    <property type="entry name" value="Zinc finger, CCHC-type"/>
    <property type="match status" value="1"/>
</dbReference>
<evidence type="ECO:0000256" key="2">
    <source>
        <dbReference type="SAM" id="MobiDB-lite"/>
    </source>
</evidence>
<organism evidence="4 5">
    <name type="scientific">Lasius niger</name>
    <name type="common">Black garden ant</name>
    <dbReference type="NCBI Taxonomy" id="67767"/>
    <lineage>
        <taxon>Eukaryota</taxon>
        <taxon>Metazoa</taxon>
        <taxon>Ecdysozoa</taxon>
        <taxon>Arthropoda</taxon>
        <taxon>Hexapoda</taxon>
        <taxon>Insecta</taxon>
        <taxon>Pterygota</taxon>
        <taxon>Neoptera</taxon>
        <taxon>Endopterygota</taxon>
        <taxon>Hymenoptera</taxon>
        <taxon>Apocrita</taxon>
        <taxon>Aculeata</taxon>
        <taxon>Formicoidea</taxon>
        <taxon>Formicidae</taxon>
        <taxon>Formicinae</taxon>
        <taxon>Lasius</taxon>
        <taxon>Lasius</taxon>
    </lineage>
</organism>
<gene>
    <name evidence="4" type="ORF">RF55_17731</name>
</gene>
<keyword evidence="1" id="KW-0479">Metal-binding</keyword>
<protein>
    <submittedName>
        <fullName evidence="4">Zinc knuckle protein</fullName>
    </submittedName>
</protein>
<dbReference type="Proteomes" id="UP000036403">
    <property type="component" value="Unassembled WGS sequence"/>
</dbReference>
<dbReference type="GO" id="GO:0003676">
    <property type="term" value="F:nucleic acid binding"/>
    <property type="evidence" value="ECO:0007669"/>
    <property type="project" value="InterPro"/>
</dbReference>
<feature type="domain" description="CCHC-type" evidence="3">
    <location>
        <begin position="125"/>
        <end position="141"/>
    </location>
</feature>
<dbReference type="PaxDb" id="67767-A0A0J7MVD8"/>
<dbReference type="GO" id="GO:0008270">
    <property type="term" value="F:zinc ion binding"/>
    <property type="evidence" value="ECO:0007669"/>
    <property type="project" value="UniProtKB-KW"/>
</dbReference>
<dbReference type="STRING" id="67767.A0A0J7MVD8"/>
<keyword evidence="1" id="KW-0862">Zinc</keyword>
<evidence type="ECO:0000256" key="1">
    <source>
        <dbReference type="PROSITE-ProRule" id="PRU00047"/>
    </source>
</evidence>
<dbReference type="PANTHER" id="PTHR47592">
    <property type="entry name" value="PBF68 PROTEIN"/>
    <property type="match status" value="1"/>
</dbReference>
<comment type="caution">
    <text evidence="4">The sequence shown here is derived from an EMBL/GenBank/DDBJ whole genome shotgun (WGS) entry which is preliminary data.</text>
</comment>
<feature type="region of interest" description="Disordered" evidence="2">
    <location>
        <begin position="137"/>
        <end position="162"/>
    </location>
</feature>
<dbReference type="EMBL" id="LBMM01016377">
    <property type="protein sequence ID" value="KMQ84445.1"/>
    <property type="molecule type" value="Genomic_DNA"/>
</dbReference>
<feature type="compositionally biased region" description="Basic and acidic residues" evidence="2">
    <location>
        <begin position="137"/>
        <end position="157"/>
    </location>
</feature>
<feature type="compositionally biased region" description="Basic residues" evidence="2">
    <location>
        <begin position="100"/>
        <end position="110"/>
    </location>
</feature>
<dbReference type="AlphaFoldDB" id="A0A0J7MVD8"/>
<dbReference type="PROSITE" id="PS50158">
    <property type="entry name" value="ZF_CCHC"/>
    <property type="match status" value="1"/>
</dbReference>
<evidence type="ECO:0000259" key="3">
    <source>
        <dbReference type="PROSITE" id="PS50158"/>
    </source>
</evidence>
<reference evidence="4 5" key="1">
    <citation type="submission" date="2015-04" db="EMBL/GenBank/DDBJ databases">
        <title>Lasius niger genome sequencing.</title>
        <authorList>
            <person name="Konorov E.A."/>
            <person name="Nikitin M.A."/>
            <person name="Kirill M.V."/>
            <person name="Chang P."/>
        </authorList>
    </citation>
    <scope>NUCLEOTIDE SEQUENCE [LARGE SCALE GENOMIC DNA]</scope>
    <source>
        <tissue evidence="4">Whole</tissue>
    </source>
</reference>
<keyword evidence="5" id="KW-1185">Reference proteome</keyword>
<dbReference type="SUPFAM" id="SSF57756">
    <property type="entry name" value="Retrovirus zinc finger-like domains"/>
    <property type="match status" value="1"/>
</dbReference>
<dbReference type="InterPro" id="IPR054722">
    <property type="entry name" value="PolX-like_BBD"/>
</dbReference>
<evidence type="ECO:0000313" key="5">
    <source>
        <dbReference type="Proteomes" id="UP000036403"/>
    </source>
</evidence>
<dbReference type="Pfam" id="PF22936">
    <property type="entry name" value="Pol_BBD"/>
    <property type="match status" value="1"/>
</dbReference>
<dbReference type="InterPro" id="IPR036875">
    <property type="entry name" value="Znf_CCHC_sf"/>
</dbReference>
<name>A0A0J7MVD8_LASNI</name>
<sequence>MLQQKWFKLTMQPSDDIAAHIARLEDVALRLKLMGEEISDSMIMTKILMTLPASYSHIISAWESAPTTERNLVNLTSRLTIEESRHSGHREEESKALASKTHRGKGKHKRSNESKNSRDSLNKGKCYRCDKPGHWAKNCPDRKPKDDNDSTHREGHIGEALASTTPADTGAVIWYIDSGASDHMSHHRDWFADFVPFKKEMPVRVEDGVYIKAYGRENINIMAINGSDWNCNYLSNVLYVPKLKYNLFSVGTAMDKELELQSDKTICKLSKHGRAVAVGVREKKLYSMQFKVM</sequence>